<keyword evidence="4" id="KW-0732">Signal</keyword>
<dbReference type="SUPFAM" id="SSF49482">
    <property type="entry name" value="Aromatic compound dioxygenase"/>
    <property type="match status" value="1"/>
</dbReference>
<feature type="chain" id="PRO_5045694344" description="Intradiol ring-cleavage dioxygenases domain-containing protein" evidence="4">
    <location>
        <begin position="20"/>
        <end position="213"/>
    </location>
</feature>
<feature type="signal peptide" evidence="4">
    <location>
        <begin position="1"/>
        <end position="19"/>
    </location>
</feature>
<dbReference type="PANTHER" id="PTHR33711">
    <property type="entry name" value="DIOXYGENASE, PUTATIVE (AFU_ORTHOLOGUE AFUA_2G02910)-RELATED"/>
    <property type="match status" value="1"/>
</dbReference>
<dbReference type="Pfam" id="PF00775">
    <property type="entry name" value="Dioxygenase_C"/>
    <property type="match status" value="1"/>
</dbReference>
<comment type="caution">
    <text evidence="6">The sequence shown here is derived from an EMBL/GenBank/DDBJ whole genome shotgun (WGS) entry which is preliminary data.</text>
</comment>
<evidence type="ECO:0000259" key="5">
    <source>
        <dbReference type="Pfam" id="PF00775"/>
    </source>
</evidence>
<organism evidence="6 7">
    <name type="scientific">Bizionia sediminis</name>
    <dbReference type="NCBI Taxonomy" id="1737064"/>
    <lineage>
        <taxon>Bacteria</taxon>
        <taxon>Pseudomonadati</taxon>
        <taxon>Bacteroidota</taxon>
        <taxon>Flavobacteriia</taxon>
        <taxon>Flavobacteriales</taxon>
        <taxon>Flavobacteriaceae</taxon>
        <taxon>Bizionia</taxon>
    </lineage>
</organism>
<feature type="domain" description="Intradiol ring-cleavage dioxygenases" evidence="5">
    <location>
        <begin position="60"/>
        <end position="206"/>
    </location>
</feature>
<dbReference type="PANTHER" id="PTHR33711:SF11">
    <property type="entry name" value="DIOXYGENASE"/>
    <property type="match status" value="1"/>
</dbReference>
<evidence type="ECO:0000256" key="1">
    <source>
        <dbReference type="ARBA" id="ARBA00007825"/>
    </source>
</evidence>
<reference evidence="7" key="1">
    <citation type="journal article" date="2019" name="Int. J. Syst. Evol. Microbiol.">
        <title>The Global Catalogue of Microorganisms (GCM) 10K type strain sequencing project: providing services to taxonomists for standard genome sequencing and annotation.</title>
        <authorList>
            <consortium name="The Broad Institute Genomics Platform"/>
            <consortium name="The Broad Institute Genome Sequencing Center for Infectious Disease"/>
            <person name="Wu L."/>
            <person name="Ma J."/>
        </authorList>
    </citation>
    <scope>NUCLEOTIDE SEQUENCE [LARGE SCALE GENOMIC DNA]</scope>
    <source>
        <strain evidence="7">KCTC 42587</strain>
    </source>
</reference>
<keyword evidence="7" id="KW-1185">Reference proteome</keyword>
<dbReference type="Gene3D" id="2.60.130.10">
    <property type="entry name" value="Aromatic compound dioxygenase"/>
    <property type="match status" value="1"/>
</dbReference>
<sequence length="213" mass="24047">MKCVLFFTVLGLFTSNVWAQSTVEKSKYCEDVVKHLKSTDVFYDFKHTTLKSEDTITDFLKQSNKLKISGTVFKADGVTPAENIILFFQQANSEGYYTLIADTNGEHLQHRAWVKTDNNGRYTIYTFMPGATNKPLTYPHEPQAIHMHVAIKEPGKTPYNIPSFLFNTDPNLTTSCIKRLTRKDADAVLQVTQGVSILETTKNIVLKATENNS</sequence>
<evidence type="ECO:0000256" key="2">
    <source>
        <dbReference type="ARBA" id="ARBA00022964"/>
    </source>
</evidence>
<evidence type="ECO:0000313" key="6">
    <source>
        <dbReference type="EMBL" id="MFD2550892.1"/>
    </source>
</evidence>
<name>A0ABW5KPF5_9FLAO</name>
<dbReference type="EMBL" id="JBHULS010000001">
    <property type="protein sequence ID" value="MFD2550892.1"/>
    <property type="molecule type" value="Genomic_DNA"/>
</dbReference>
<dbReference type="InterPro" id="IPR000627">
    <property type="entry name" value="Intradiol_dOase_C"/>
</dbReference>
<dbReference type="InterPro" id="IPR015889">
    <property type="entry name" value="Intradiol_dOase_core"/>
</dbReference>
<dbReference type="InterPro" id="IPR050770">
    <property type="entry name" value="Intradiol_RC_Dioxygenase"/>
</dbReference>
<proteinExistence type="inferred from homology"/>
<evidence type="ECO:0000256" key="3">
    <source>
        <dbReference type="ARBA" id="ARBA00023002"/>
    </source>
</evidence>
<protein>
    <recommendedName>
        <fullName evidence="5">Intradiol ring-cleavage dioxygenases domain-containing protein</fullName>
    </recommendedName>
</protein>
<evidence type="ECO:0000313" key="7">
    <source>
        <dbReference type="Proteomes" id="UP001597472"/>
    </source>
</evidence>
<accession>A0ABW5KPF5</accession>
<dbReference type="Proteomes" id="UP001597472">
    <property type="component" value="Unassembled WGS sequence"/>
</dbReference>
<keyword evidence="3" id="KW-0560">Oxidoreductase</keyword>
<keyword evidence="2" id="KW-0223">Dioxygenase</keyword>
<dbReference type="RefSeq" id="WP_376891830.1">
    <property type="nucleotide sequence ID" value="NZ_JBHULS010000001.1"/>
</dbReference>
<comment type="similarity">
    <text evidence="1">Belongs to the intradiol ring-cleavage dioxygenase family.</text>
</comment>
<gene>
    <name evidence="6" type="ORF">ACFSQP_03590</name>
</gene>
<evidence type="ECO:0000256" key="4">
    <source>
        <dbReference type="SAM" id="SignalP"/>
    </source>
</evidence>